<evidence type="ECO:0000313" key="2">
    <source>
        <dbReference type="Proteomes" id="UP000607559"/>
    </source>
</evidence>
<dbReference type="PANTHER" id="PTHR20883">
    <property type="entry name" value="PHYTANOYL-COA DIOXYGENASE DOMAIN CONTAINING 1"/>
    <property type="match status" value="1"/>
</dbReference>
<comment type="caution">
    <text evidence="1">The sequence shown here is derived from an EMBL/GenBank/DDBJ whole genome shotgun (WGS) entry which is preliminary data.</text>
</comment>
<proteinExistence type="predicted"/>
<dbReference type="SUPFAM" id="SSF51197">
    <property type="entry name" value="Clavaminate synthase-like"/>
    <property type="match status" value="1"/>
</dbReference>
<keyword evidence="2" id="KW-1185">Reference proteome</keyword>
<dbReference type="PANTHER" id="PTHR20883:SF46">
    <property type="entry name" value="PHYTANOYL-COA HYDROXYLASE"/>
    <property type="match status" value="1"/>
</dbReference>
<evidence type="ECO:0008006" key="3">
    <source>
        <dbReference type="Google" id="ProtNLM"/>
    </source>
</evidence>
<organism evidence="1 2">
    <name type="scientific">Puia dinghuensis</name>
    <dbReference type="NCBI Taxonomy" id="1792502"/>
    <lineage>
        <taxon>Bacteria</taxon>
        <taxon>Pseudomonadati</taxon>
        <taxon>Bacteroidota</taxon>
        <taxon>Chitinophagia</taxon>
        <taxon>Chitinophagales</taxon>
        <taxon>Chitinophagaceae</taxon>
        <taxon>Puia</taxon>
    </lineage>
</organism>
<dbReference type="RefSeq" id="WP_188929068.1">
    <property type="nucleotide sequence ID" value="NZ_BMJC01000001.1"/>
</dbReference>
<dbReference type="Proteomes" id="UP000607559">
    <property type="component" value="Unassembled WGS sequence"/>
</dbReference>
<dbReference type="GO" id="GO:0016706">
    <property type="term" value="F:2-oxoglutarate-dependent dioxygenase activity"/>
    <property type="evidence" value="ECO:0007669"/>
    <property type="project" value="UniProtKB-ARBA"/>
</dbReference>
<gene>
    <name evidence="1" type="ORF">GCM10011511_09550</name>
</gene>
<protein>
    <recommendedName>
        <fullName evidence="3">Phytanoyl-CoA dioxygenase</fullName>
    </recommendedName>
</protein>
<name>A0A8J2XRC2_9BACT</name>
<dbReference type="InterPro" id="IPR008775">
    <property type="entry name" value="Phytyl_CoA_dOase-like"/>
</dbReference>
<dbReference type="GO" id="GO:0005506">
    <property type="term" value="F:iron ion binding"/>
    <property type="evidence" value="ECO:0007669"/>
    <property type="project" value="UniProtKB-ARBA"/>
</dbReference>
<dbReference type="Pfam" id="PF05721">
    <property type="entry name" value="PhyH"/>
    <property type="match status" value="1"/>
</dbReference>
<sequence length="271" mass="31682">MKKFECPDFVLGDKLTEEQFNFFDKYGVIIFRNFLNSETVQLFIQELNRIEKQWLDEGRDKVNGIPLKFGKDQDGNKMIQRMCFLSLYSKPLHEMLQDPRVQALVGLLYPYEGRISENEKDGLILNHYVRMPESNFTQMGWHTDSPRDLFLGQKIMPMLNVGLHLDDTPFENGGLRVLPGTHKQGILRLLFGKKYFIDNNPDRREIGFDLFAGDLTVHDGRIWHRAQQSPLYGEASRRRVMYVPIITGKYMPKDANSKTPFYHRFASKVQN</sequence>
<evidence type="ECO:0000313" key="1">
    <source>
        <dbReference type="EMBL" id="GGA88430.1"/>
    </source>
</evidence>
<dbReference type="Gene3D" id="2.60.120.620">
    <property type="entry name" value="q2cbj1_9rhob like domain"/>
    <property type="match status" value="1"/>
</dbReference>
<dbReference type="AlphaFoldDB" id="A0A8J2XRC2"/>
<accession>A0A8J2XRC2</accession>
<reference evidence="1" key="2">
    <citation type="submission" date="2020-09" db="EMBL/GenBank/DDBJ databases">
        <authorList>
            <person name="Sun Q."/>
            <person name="Zhou Y."/>
        </authorList>
    </citation>
    <scope>NUCLEOTIDE SEQUENCE</scope>
    <source>
        <strain evidence="1">CGMCC 1.15448</strain>
    </source>
</reference>
<reference evidence="1" key="1">
    <citation type="journal article" date="2014" name="Int. J. Syst. Evol. Microbiol.">
        <title>Complete genome sequence of Corynebacterium casei LMG S-19264T (=DSM 44701T), isolated from a smear-ripened cheese.</title>
        <authorList>
            <consortium name="US DOE Joint Genome Institute (JGI-PGF)"/>
            <person name="Walter F."/>
            <person name="Albersmeier A."/>
            <person name="Kalinowski J."/>
            <person name="Ruckert C."/>
        </authorList>
    </citation>
    <scope>NUCLEOTIDE SEQUENCE</scope>
    <source>
        <strain evidence="1">CGMCC 1.15448</strain>
    </source>
</reference>
<dbReference type="EMBL" id="BMJC01000001">
    <property type="protein sequence ID" value="GGA88430.1"/>
    <property type="molecule type" value="Genomic_DNA"/>
</dbReference>